<dbReference type="InterPro" id="IPR025695">
    <property type="entry name" value="DoxX-like"/>
</dbReference>
<evidence type="ECO:0000313" key="2">
    <source>
        <dbReference type="EMBL" id="GGG14355.1"/>
    </source>
</evidence>
<evidence type="ECO:0000256" key="1">
    <source>
        <dbReference type="SAM" id="Phobius"/>
    </source>
</evidence>
<feature type="transmembrane region" description="Helical" evidence="1">
    <location>
        <begin position="265"/>
        <end position="285"/>
    </location>
</feature>
<evidence type="ECO:0000313" key="3">
    <source>
        <dbReference type="Proteomes" id="UP000616608"/>
    </source>
</evidence>
<accession>A0A917LD41</accession>
<gene>
    <name evidence="2" type="ORF">GCM10007425_05780</name>
</gene>
<reference evidence="2" key="2">
    <citation type="submission" date="2020-09" db="EMBL/GenBank/DDBJ databases">
        <authorList>
            <person name="Sun Q."/>
            <person name="Zhou Y."/>
        </authorList>
    </citation>
    <scope>NUCLEOTIDE SEQUENCE</scope>
    <source>
        <strain evidence="2">CGMCC 1.15760</strain>
    </source>
</reference>
<keyword evidence="1" id="KW-0812">Transmembrane</keyword>
<dbReference type="Pfam" id="PF13781">
    <property type="entry name" value="DoxX_3"/>
    <property type="match status" value="1"/>
</dbReference>
<reference evidence="2" key="1">
    <citation type="journal article" date="2014" name="Int. J. Syst. Evol. Microbiol.">
        <title>Complete genome sequence of Corynebacterium casei LMG S-19264T (=DSM 44701T), isolated from a smear-ripened cheese.</title>
        <authorList>
            <consortium name="US DOE Joint Genome Institute (JGI-PGF)"/>
            <person name="Walter F."/>
            <person name="Albersmeier A."/>
            <person name="Kalinowski J."/>
            <person name="Ruckert C."/>
        </authorList>
    </citation>
    <scope>NUCLEOTIDE SEQUENCE</scope>
    <source>
        <strain evidence="2">CGMCC 1.15760</strain>
    </source>
</reference>
<proteinExistence type="predicted"/>
<feature type="transmembrane region" description="Helical" evidence="1">
    <location>
        <begin position="208"/>
        <end position="229"/>
    </location>
</feature>
<dbReference type="EMBL" id="BMJT01000002">
    <property type="protein sequence ID" value="GGG14355.1"/>
    <property type="molecule type" value="Genomic_DNA"/>
</dbReference>
<name>A0A917LD41_9BACI</name>
<protein>
    <submittedName>
        <fullName evidence="2">Membrane protein</fullName>
    </submittedName>
</protein>
<dbReference type="RefSeq" id="WP_188613517.1">
    <property type="nucleotide sequence ID" value="NZ_BMJT01000002.1"/>
</dbReference>
<dbReference type="SUPFAM" id="SSF55961">
    <property type="entry name" value="Bet v1-like"/>
    <property type="match status" value="1"/>
</dbReference>
<dbReference type="Proteomes" id="UP000616608">
    <property type="component" value="Unassembled WGS sequence"/>
</dbReference>
<dbReference type="AlphaFoldDB" id="A0A917LD41"/>
<keyword evidence="1" id="KW-1133">Transmembrane helix</keyword>
<organism evidence="2 3">
    <name type="scientific">Lysinibacillus alkalisoli</name>
    <dbReference type="NCBI Taxonomy" id="1911548"/>
    <lineage>
        <taxon>Bacteria</taxon>
        <taxon>Bacillati</taxon>
        <taxon>Bacillota</taxon>
        <taxon>Bacilli</taxon>
        <taxon>Bacillales</taxon>
        <taxon>Bacillaceae</taxon>
        <taxon>Lysinibacillus</taxon>
    </lineage>
</organism>
<keyword evidence="3" id="KW-1185">Reference proteome</keyword>
<feature type="transmembrane region" description="Helical" evidence="1">
    <location>
        <begin position="164"/>
        <end position="188"/>
    </location>
</feature>
<feature type="transmembrane region" description="Helical" evidence="1">
    <location>
        <begin position="241"/>
        <end position="259"/>
    </location>
</feature>
<keyword evidence="1" id="KW-0472">Membrane</keyword>
<comment type="caution">
    <text evidence="2">The sequence shown here is derived from an EMBL/GenBank/DDBJ whole genome shotgun (WGS) entry which is preliminary data.</text>
</comment>
<sequence>MKRNTIYVETEIQASLDEVWRYTQTPHLHEQWDLRFTSITYQPKTSPIADQHFTYCTRVMPGIKVSGWGVSKGTHEKNGIKTSSLHFGTSQKISPIREGKGYWQYRPEKETVIFLTQYDYTPRFGRIIDRLFRPLIAYGTALSFDVLKRWLEQGESPKTQYRRFFACILIYAVMAFIWAYQGIVPKLLIMHPEEVAMVQYLTLGKSEITLWVVRAVGVLEVLFAMVWLLPFHKKRLLQLQVIGFPILTIIAYTVGATITAPFNMFTFNAALFILSIIGVLLVYEVPSTKSCKRKKSE</sequence>